<dbReference type="PANTHER" id="PTHR30203:SF31">
    <property type="entry name" value="RND EFFLUX SYSTEM, OUTER MEMBRANE LIPOPROTEIN, NODT"/>
    <property type="match status" value="1"/>
</dbReference>
<dbReference type="InterPro" id="IPR003423">
    <property type="entry name" value="OMP_efflux"/>
</dbReference>
<evidence type="ECO:0000256" key="2">
    <source>
        <dbReference type="RuleBase" id="RU362097"/>
    </source>
</evidence>
<evidence type="ECO:0000256" key="1">
    <source>
        <dbReference type="ARBA" id="ARBA00007613"/>
    </source>
</evidence>
<dbReference type="Pfam" id="PF02321">
    <property type="entry name" value="OEP"/>
    <property type="match status" value="2"/>
</dbReference>
<reference evidence="3 4" key="1">
    <citation type="submission" date="2019-08" db="EMBL/GenBank/DDBJ databases">
        <title>Deep-cultivation of Planctomycetes and their phenomic and genomic characterization uncovers novel biology.</title>
        <authorList>
            <person name="Wiegand S."/>
            <person name="Jogler M."/>
            <person name="Boedeker C."/>
            <person name="Pinto D."/>
            <person name="Vollmers J."/>
            <person name="Rivas-Marin E."/>
            <person name="Kohn T."/>
            <person name="Peeters S.H."/>
            <person name="Heuer A."/>
            <person name="Rast P."/>
            <person name="Oberbeckmann S."/>
            <person name="Bunk B."/>
            <person name="Jeske O."/>
            <person name="Meyerdierks A."/>
            <person name="Storesund J.E."/>
            <person name="Kallscheuer N."/>
            <person name="Luecker S."/>
            <person name="Lage O.M."/>
            <person name="Pohl T."/>
            <person name="Merkel B.J."/>
            <person name="Hornburger P."/>
            <person name="Mueller R.-W."/>
            <person name="Bruemmer F."/>
            <person name="Labrenz M."/>
            <person name="Spormann A.M."/>
            <person name="Op den Camp H."/>
            <person name="Overmann J."/>
            <person name="Amann R."/>
            <person name="Jetten M.S.M."/>
            <person name="Mascher T."/>
            <person name="Medema M.H."/>
            <person name="Devos D.P."/>
            <person name="Kaster A.-K."/>
            <person name="Ovreas L."/>
            <person name="Rohde M."/>
            <person name="Galperin M.Y."/>
            <person name="Jogler C."/>
        </authorList>
    </citation>
    <scope>NUCLEOTIDE SEQUENCE [LARGE SCALE GENOMIC DNA]</scope>
    <source>
        <strain evidence="3 4">FC18</strain>
    </source>
</reference>
<protein>
    <submittedName>
        <fullName evidence="3">Outer membrane protein OprM</fullName>
    </submittedName>
</protein>
<comment type="similarity">
    <text evidence="1 2">Belongs to the outer membrane factor (OMF) (TC 1.B.17) family.</text>
</comment>
<dbReference type="Gene3D" id="2.20.200.10">
    <property type="entry name" value="Outer membrane efflux proteins (OEP)"/>
    <property type="match status" value="1"/>
</dbReference>
<dbReference type="SUPFAM" id="SSF56954">
    <property type="entry name" value="Outer membrane efflux proteins (OEP)"/>
    <property type="match status" value="1"/>
</dbReference>
<gene>
    <name evidence="3" type="primary">oprM</name>
    <name evidence="3" type="ORF">MFFC18_25550</name>
</gene>
<evidence type="ECO:0000313" key="4">
    <source>
        <dbReference type="Proteomes" id="UP000322214"/>
    </source>
</evidence>
<organism evidence="3 4">
    <name type="scientific">Mariniblastus fucicola</name>
    <dbReference type="NCBI Taxonomy" id="980251"/>
    <lineage>
        <taxon>Bacteria</taxon>
        <taxon>Pseudomonadati</taxon>
        <taxon>Planctomycetota</taxon>
        <taxon>Planctomycetia</taxon>
        <taxon>Pirellulales</taxon>
        <taxon>Pirellulaceae</taxon>
        <taxon>Mariniblastus</taxon>
    </lineage>
</organism>
<dbReference type="AlphaFoldDB" id="A0A5B9PCN5"/>
<dbReference type="STRING" id="980251.GCA_001642875_02184"/>
<dbReference type="EMBL" id="CP042912">
    <property type="protein sequence ID" value="QEG22672.1"/>
    <property type="molecule type" value="Genomic_DNA"/>
</dbReference>
<keyword evidence="2" id="KW-0449">Lipoprotein</keyword>
<dbReference type="KEGG" id="mff:MFFC18_25550"/>
<keyword evidence="2" id="KW-0812">Transmembrane</keyword>
<sequence>MTNSLKKLSEIRVVTFAFVLLSLSFSGCQSVNHWWNNGLRVGPNYSQPQAQVAAEYSMANTERIDGSNVIDPQWWQVFNDPDLNVLIDSLRQENLTLKAACYRIKEARHQRNIAAANLFPQSQQLTGSYSHTQSSTITESFVPGFSPVSLDNWSLGFDVGWEIDLWGRIRRSVEAADANLESVVQDRNFAIVSLTAETASLYINIRAFDERIELAKKNATLQEGSLKIARARFKEGRTSKLDVVQAESNLASTRSLIPQLELARRQSLNAIAVLLGMPPSEVPVLSDQPKKIPEIPSFAVVGIPADLMRRRPDIRSAERSMKAQFEQIGIAEADLYPTFSFSGSLGWDSAKLSDLVQSGGFAGSIAPAFGWNILNYGRLREAICVEEARFKQIQMDFENTVLSAQREVEDGIVEFVKRNEQYEYDLATQQANKESVELAIASFKEGKTDFGRVFVVQTSLVTAQDQVVATRASIALALIETYRALGGGWEVYDAMATDLMVAEESVVPGSEVIVDATPVEQVIVPVNAESLQP</sequence>
<dbReference type="OrthoDB" id="9783163at2"/>
<dbReference type="GO" id="GO:0015562">
    <property type="term" value="F:efflux transmembrane transporter activity"/>
    <property type="evidence" value="ECO:0007669"/>
    <property type="project" value="InterPro"/>
</dbReference>
<dbReference type="Proteomes" id="UP000322214">
    <property type="component" value="Chromosome"/>
</dbReference>
<dbReference type="NCBIfam" id="TIGR01845">
    <property type="entry name" value="outer_NodT"/>
    <property type="match status" value="1"/>
</dbReference>
<name>A0A5B9PCN5_9BACT</name>
<keyword evidence="4" id="KW-1185">Reference proteome</keyword>
<keyword evidence="2" id="KW-0564">Palmitate</keyword>
<dbReference type="GO" id="GO:0005886">
    <property type="term" value="C:plasma membrane"/>
    <property type="evidence" value="ECO:0007669"/>
    <property type="project" value="UniProtKB-SubCell"/>
</dbReference>
<dbReference type="RefSeq" id="WP_075084604.1">
    <property type="nucleotide sequence ID" value="NZ_CP042912.1"/>
</dbReference>
<comment type="subcellular location">
    <subcellularLocation>
        <location evidence="2">Cell membrane</location>
        <topology evidence="2">Lipid-anchor</topology>
    </subcellularLocation>
</comment>
<keyword evidence="2" id="KW-1134">Transmembrane beta strand</keyword>
<proteinExistence type="inferred from homology"/>
<keyword evidence="2" id="KW-0472">Membrane</keyword>
<dbReference type="PROSITE" id="PS51257">
    <property type="entry name" value="PROKAR_LIPOPROTEIN"/>
    <property type="match status" value="1"/>
</dbReference>
<dbReference type="PANTHER" id="PTHR30203">
    <property type="entry name" value="OUTER MEMBRANE CATION EFFLUX PROTEIN"/>
    <property type="match status" value="1"/>
</dbReference>
<dbReference type="InterPro" id="IPR010131">
    <property type="entry name" value="MdtP/NodT-like"/>
</dbReference>
<accession>A0A5B9PCN5</accession>
<dbReference type="Gene3D" id="1.20.1600.10">
    <property type="entry name" value="Outer membrane efflux proteins (OEP)"/>
    <property type="match status" value="1"/>
</dbReference>
<evidence type="ECO:0000313" key="3">
    <source>
        <dbReference type="EMBL" id="QEG22672.1"/>
    </source>
</evidence>